<keyword evidence="2" id="KW-0812">Transmembrane</keyword>
<protein>
    <submittedName>
        <fullName evidence="3">Uncharacterized protein</fullName>
    </submittedName>
</protein>
<keyword evidence="2" id="KW-0472">Membrane</keyword>
<comment type="caution">
    <text evidence="3">The sequence shown here is derived from an EMBL/GenBank/DDBJ whole genome shotgun (WGS) entry which is preliminary data.</text>
</comment>
<proteinExistence type="predicted"/>
<keyword evidence="2" id="KW-1133">Transmembrane helix</keyword>
<accession>A0A9W8IC00</accession>
<keyword evidence="4" id="KW-1185">Reference proteome</keyword>
<name>A0A9W8IC00_9FUNG</name>
<evidence type="ECO:0000256" key="1">
    <source>
        <dbReference type="SAM" id="MobiDB-lite"/>
    </source>
</evidence>
<gene>
    <name evidence="3" type="ORF">IWW36_003243</name>
</gene>
<evidence type="ECO:0000256" key="2">
    <source>
        <dbReference type="SAM" id="Phobius"/>
    </source>
</evidence>
<feature type="compositionally biased region" description="Low complexity" evidence="1">
    <location>
        <begin position="70"/>
        <end position="94"/>
    </location>
</feature>
<evidence type="ECO:0000313" key="3">
    <source>
        <dbReference type="EMBL" id="KAJ2848536.1"/>
    </source>
</evidence>
<organism evidence="3 4">
    <name type="scientific">Coemansia brasiliensis</name>
    <dbReference type="NCBI Taxonomy" id="2650707"/>
    <lineage>
        <taxon>Eukaryota</taxon>
        <taxon>Fungi</taxon>
        <taxon>Fungi incertae sedis</taxon>
        <taxon>Zoopagomycota</taxon>
        <taxon>Kickxellomycotina</taxon>
        <taxon>Kickxellomycetes</taxon>
        <taxon>Kickxellales</taxon>
        <taxon>Kickxellaceae</taxon>
        <taxon>Coemansia</taxon>
    </lineage>
</organism>
<dbReference type="OrthoDB" id="5588692at2759"/>
<feature type="region of interest" description="Disordered" evidence="1">
    <location>
        <begin position="1"/>
        <end position="99"/>
    </location>
</feature>
<feature type="transmembrane region" description="Helical" evidence="2">
    <location>
        <begin position="221"/>
        <end position="247"/>
    </location>
</feature>
<sequence length="248" mass="26601">MGHTNIGKLNQADGTRGIRPLRSWSSSEQSAPRDAGNARRFSVGGSSSVSRKAHTPRSLPTWAEEEEVEMQQAAQAVRAQRLAASSSSSSGSSGARRRISIPSMVGSPLSFTQSFLASRSSMYAKHPPSSQLRAAHIDWDSLSMDEAGWPAWPLPAMRAHAGGPHILPPALHKYPLPVAPAQPLRLRGAPRAAWDYACLHHPLLTSFAVASPNRLPVRWRWCLLSVVAALFVCVAVGLPAALAVLMAI</sequence>
<dbReference type="Proteomes" id="UP001139887">
    <property type="component" value="Unassembled WGS sequence"/>
</dbReference>
<reference evidence="3" key="1">
    <citation type="submission" date="2022-07" db="EMBL/GenBank/DDBJ databases">
        <title>Phylogenomic reconstructions and comparative analyses of Kickxellomycotina fungi.</title>
        <authorList>
            <person name="Reynolds N.K."/>
            <person name="Stajich J.E."/>
            <person name="Barry K."/>
            <person name="Grigoriev I.V."/>
            <person name="Crous P."/>
            <person name="Smith M.E."/>
        </authorList>
    </citation>
    <scope>NUCLEOTIDE SEQUENCE</scope>
    <source>
        <strain evidence="3">NRRL 1566</strain>
    </source>
</reference>
<dbReference type="EMBL" id="JANBUW010000158">
    <property type="protein sequence ID" value="KAJ2848536.1"/>
    <property type="molecule type" value="Genomic_DNA"/>
</dbReference>
<dbReference type="AlphaFoldDB" id="A0A9W8IC00"/>
<evidence type="ECO:0000313" key="4">
    <source>
        <dbReference type="Proteomes" id="UP001139887"/>
    </source>
</evidence>